<dbReference type="Proteomes" id="UP000186594">
    <property type="component" value="Unassembled WGS sequence"/>
</dbReference>
<evidence type="ECO:0000313" key="5">
    <source>
        <dbReference type="EMBL" id="OLL25814.1"/>
    </source>
</evidence>
<evidence type="ECO:0000313" key="6">
    <source>
        <dbReference type="Proteomes" id="UP000186594"/>
    </source>
</evidence>
<dbReference type="Pfam" id="PF15811">
    <property type="entry name" value="SVIP"/>
    <property type="match status" value="1"/>
</dbReference>
<accession>A0A1U7LT38</accession>
<dbReference type="InterPro" id="IPR031632">
    <property type="entry name" value="SVIP"/>
</dbReference>
<feature type="compositionally biased region" description="Polar residues" evidence="4">
    <location>
        <begin position="20"/>
        <end position="38"/>
    </location>
</feature>
<keyword evidence="6" id="KW-1185">Reference proteome</keyword>
<protein>
    <submittedName>
        <fullName evidence="5">Uncharacterized protein</fullName>
    </submittedName>
</protein>
<evidence type="ECO:0000256" key="2">
    <source>
        <dbReference type="ARBA" id="ARBA00023139"/>
    </source>
</evidence>
<comment type="caution">
    <text evidence="5">The sequence shown here is derived from an EMBL/GenBank/DDBJ whole genome shotgun (WGS) entry which is preliminary data.</text>
</comment>
<feature type="compositionally biased region" description="Basic and acidic residues" evidence="4">
    <location>
        <begin position="67"/>
        <end position="114"/>
    </location>
</feature>
<proteinExistence type="predicted"/>
<feature type="region of interest" description="Disordered" evidence="4">
    <location>
        <begin position="1"/>
        <end position="114"/>
    </location>
</feature>
<evidence type="ECO:0000256" key="3">
    <source>
        <dbReference type="ARBA" id="ARBA00023288"/>
    </source>
</evidence>
<keyword evidence="2" id="KW-0564">Palmitate</keyword>
<keyword evidence="1" id="KW-0519">Myristate</keyword>
<dbReference type="EMBL" id="LXFE01000309">
    <property type="protein sequence ID" value="OLL25814.1"/>
    <property type="molecule type" value="Genomic_DNA"/>
</dbReference>
<sequence>MGNLCGGEAYDSNAGHQLGGPNNNIPYGQQEQRPQSHQQYKHSGGSGKALGGLNGSRISAGEAAAKAVEERMRKRESKDNEGKLSKQLAEQRKKGLNELLKEDGSHIPESHIYD</sequence>
<organism evidence="5 6">
    <name type="scientific">Neolecta irregularis (strain DAH-3)</name>
    <dbReference type="NCBI Taxonomy" id="1198029"/>
    <lineage>
        <taxon>Eukaryota</taxon>
        <taxon>Fungi</taxon>
        <taxon>Dikarya</taxon>
        <taxon>Ascomycota</taxon>
        <taxon>Taphrinomycotina</taxon>
        <taxon>Neolectales</taxon>
        <taxon>Neolectaceae</taxon>
        <taxon>Neolecta</taxon>
    </lineage>
</organism>
<evidence type="ECO:0000256" key="1">
    <source>
        <dbReference type="ARBA" id="ARBA00022707"/>
    </source>
</evidence>
<evidence type="ECO:0000256" key="4">
    <source>
        <dbReference type="SAM" id="MobiDB-lite"/>
    </source>
</evidence>
<dbReference type="AlphaFoldDB" id="A0A1U7LT38"/>
<reference evidence="5 6" key="1">
    <citation type="submission" date="2016-04" db="EMBL/GenBank/DDBJ databases">
        <title>Evolutionary innovation and constraint leading to complex multicellularity in the Ascomycota.</title>
        <authorList>
            <person name="Cisse O."/>
            <person name="Nguyen A."/>
            <person name="Hewitt D.A."/>
            <person name="Jedd G."/>
            <person name="Stajich J.E."/>
        </authorList>
    </citation>
    <scope>NUCLEOTIDE SEQUENCE [LARGE SCALE GENOMIC DNA]</scope>
    <source>
        <strain evidence="5 6">DAH-3</strain>
    </source>
</reference>
<keyword evidence="3" id="KW-0449">Lipoprotein</keyword>
<name>A0A1U7LT38_NEOID</name>
<feature type="compositionally biased region" description="Gly residues" evidence="4">
    <location>
        <begin position="44"/>
        <end position="54"/>
    </location>
</feature>
<gene>
    <name evidence="5" type="ORF">NEOLI_000536</name>
</gene>